<feature type="domain" description="AMP-dependent synthetase/ligase" evidence="2">
    <location>
        <begin position="5"/>
        <end position="224"/>
    </location>
</feature>
<feature type="non-terminal residue" evidence="3">
    <location>
        <position position="269"/>
    </location>
</feature>
<sequence length="269" mass="29538">IEIDPSNDLAALLFTGGTTGLPKGVMLTHTNLVSCALSTLLMAGETEESESSFGKTVNLSVIPLCHSFGFLVLIAASFGAAMLVMFPSFNASVILEAIEYYRVTNYIGVPVMYQMLINSPDFTERDLSSLEEANSGSAALAPELAKKWEKIVGIKVGQGFGLTETSPITHLAAKWMPEIRSESIGVPIIDTDSKIVNPETLEELKPNEIGELLIKGPQVMKGYWKSPEETNKTIIDGWLRTGDLARMDEQGYFYIESRTKDIIKYKGYR</sequence>
<accession>X1K1N3</accession>
<dbReference type="InterPro" id="IPR000873">
    <property type="entry name" value="AMP-dep_synth/lig_dom"/>
</dbReference>
<keyword evidence="1" id="KW-0472">Membrane</keyword>
<dbReference type="Gene3D" id="2.30.38.10">
    <property type="entry name" value="Luciferase, Domain 3"/>
    <property type="match status" value="1"/>
</dbReference>
<dbReference type="AlphaFoldDB" id="X1K1N3"/>
<evidence type="ECO:0000256" key="1">
    <source>
        <dbReference type="SAM" id="Phobius"/>
    </source>
</evidence>
<evidence type="ECO:0000259" key="2">
    <source>
        <dbReference type="Pfam" id="PF00501"/>
    </source>
</evidence>
<dbReference type="Gene3D" id="3.40.50.980">
    <property type="match status" value="2"/>
</dbReference>
<evidence type="ECO:0000313" key="3">
    <source>
        <dbReference type="EMBL" id="GAH75973.1"/>
    </source>
</evidence>
<reference evidence="3" key="1">
    <citation type="journal article" date="2014" name="Front. Microbiol.">
        <title>High frequency of phylogenetically diverse reductive dehalogenase-homologous genes in deep subseafloor sedimentary metagenomes.</title>
        <authorList>
            <person name="Kawai M."/>
            <person name="Futagami T."/>
            <person name="Toyoda A."/>
            <person name="Takaki Y."/>
            <person name="Nishi S."/>
            <person name="Hori S."/>
            <person name="Arai W."/>
            <person name="Tsubouchi T."/>
            <person name="Morono Y."/>
            <person name="Uchiyama I."/>
            <person name="Ito T."/>
            <person name="Fujiyama A."/>
            <person name="Inagaki F."/>
            <person name="Takami H."/>
        </authorList>
    </citation>
    <scope>NUCLEOTIDE SEQUENCE</scope>
    <source>
        <strain evidence="3">Expedition CK06-06</strain>
    </source>
</reference>
<dbReference type="EMBL" id="BARU01027711">
    <property type="protein sequence ID" value="GAH75973.1"/>
    <property type="molecule type" value="Genomic_DNA"/>
</dbReference>
<keyword evidence="1" id="KW-1133">Transmembrane helix</keyword>
<gene>
    <name evidence="3" type="ORF">S03H2_44327</name>
</gene>
<proteinExistence type="predicted"/>
<dbReference type="Pfam" id="PF00501">
    <property type="entry name" value="AMP-binding"/>
    <property type="match status" value="1"/>
</dbReference>
<dbReference type="InterPro" id="IPR020845">
    <property type="entry name" value="AMP-binding_CS"/>
</dbReference>
<dbReference type="SUPFAM" id="SSF56801">
    <property type="entry name" value="Acetyl-CoA synthetase-like"/>
    <property type="match status" value="1"/>
</dbReference>
<comment type="caution">
    <text evidence="3">The sequence shown here is derived from an EMBL/GenBank/DDBJ whole genome shotgun (WGS) entry which is preliminary data.</text>
</comment>
<feature type="transmembrane region" description="Helical" evidence="1">
    <location>
        <begin position="61"/>
        <end position="86"/>
    </location>
</feature>
<dbReference type="PANTHER" id="PTHR24096">
    <property type="entry name" value="LONG-CHAIN-FATTY-ACID--COA LIGASE"/>
    <property type="match status" value="1"/>
</dbReference>
<organism evidence="3">
    <name type="scientific">marine sediment metagenome</name>
    <dbReference type="NCBI Taxonomy" id="412755"/>
    <lineage>
        <taxon>unclassified sequences</taxon>
        <taxon>metagenomes</taxon>
        <taxon>ecological metagenomes</taxon>
    </lineage>
</organism>
<keyword evidence="1" id="KW-0812">Transmembrane</keyword>
<protein>
    <recommendedName>
        <fullName evidence="2">AMP-dependent synthetase/ligase domain-containing protein</fullName>
    </recommendedName>
</protein>
<dbReference type="PROSITE" id="PS00455">
    <property type="entry name" value="AMP_BINDING"/>
    <property type="match status" value="1"/>
</dbReference>
<dbReference type="GO" id="GO:0016405">
    <property type="term" value="F:CoA-ligase activity"/>
    <property type="evidence" value="ECO:0007669"/>
    <property type="project" value="TreeGrafter"/>
</dbReference>
<feature type="non-terminal residue" evidence="3">
    <location>
        <position position="1"/>
    </location>
</feature>
<name>X1K1N3_9ZZZZ</name>